<comment type="similarity">
    <text evidence="1">Belongs to the GTP cyclohydrolase I type 2/NIF3 family.</text>
</comment>
<dbReference type="Proteomes" id="UP000199263">
    <property type="component" value="Unassembled WGS sequence"/>
</dbReference>
<feature type="binding site" evidence="4">
    <location>
        <position position="66"/>
    </location>
    <ligand>
        <name>a divalent metal cation</name>
        <dbReference type="ChEBI" id="CHEBI:60240"/>
        <label>1</label>
    </ligand>
</feature>
<evidence type="ECO:0000256" key="3">
    <source>
        <dbReference type="ARBA" id="ARBA00022723"/>
    </source>
</evidence>
<proteinExistence type="inferred from homology"/>
<gene>
    <name evidence="5" type="ORF">SAMN05421842_106119</name>
</gene>
<dbReference type="OrthoDB" id="9792792at2"/>
<accession>A0A1I1KRM0</accession>
<evidence type="ECO:0000256" key="4">
    <source>
        <dbReference type="PIRSR" id="PIRSR602678-1"/>
    </source>
</evidence>
<dbReference type="GO" id="GO:0046872">
    <property type="term" value="F:metal ion binding"/>
    <property type="evidence" value="ECO:0007669"/>
    <property type="project" value="UniProtKB-KW"/>
</dbReference>
<dbReference type="Pfam" id="PF01784">
    <property type="entry name" value="DUF34_NIF3"/>
    <property type="match status" value="1"/>
</dbReference>
<dbReference type="EMBL" id="FOMG01000006">
    <property type="protein sequence ID" value="SFC63245.1"/>
    <property type="molecule type" value="Genomic_DNA"/>
</dbReference>
<dbReference type="PANTHER" id="PTHR13799:SF14">
    <property type="entry name" value="GTP CYCLOHYDROLASE 1 TYPE 2 HOMOLOG"/>
    <property type="match status" value="1"/>
</dbReference>
<reference evidence="5 6" key="1">
    <citation type="submission" date="2016-10" db="EMBL/GenBank/DDBJ databases">
        <authorList>
            <person name="de Groot N.N."/>
        </authorList>
    </citation>
    <scope>NUCLEOTIDE SEQUENCE [LARGE SCALE GENOMIC DNA]</scope>
    <source>
        <strain evidence="5 6">DSM 12992</strain>
    </source>
</reference>
<dbReference type="PANTHER" id="PTHR13799">
    <property type="entry name" value="NGG1 INTERACTING FACTOR 3"/>
    <property type="match status" value="1"/>
</dbReference>
<evidence type="ECO:0000313" key="5">
    <source>
        <dbReference type="EMBL" id="SFC63245.1"/>
    </source>
</evidence>
<dbReference type="InterPro" id="IPR036069">
    <property type="entry name" value="DUF34/NIF3_sf"/>
</dbReference>
<dbReference type="STRING" id="119641.SAMN05421842_106119"/>
<dbReference type="NCBIfam" id="TIGR00486">
    <property type="entry name" value="YbgI_SA1388"/>
    <property type="match status" value="1"/>
</dbReference>
<dbReference type="InterPro" id="IPR002678">
    <property type="entry name" value="DUF34/NIF3"/>
</dbReference>
<protein>
    <recommendedName>
        <fullName evidence="2">GTP cyclohydrolase 1 type 2 homolog</fullName>
    </recommendedName>
</protein>
<feature type="binding site" evidence="4">
    <location>
        <position position="226"/>
    </location>
    <ligand>
        <name>a divalent metal cation</name>
        <dbReference type="ChEBI" id="CHEBI:60240"/>
        <label>1</label>
    </ligand>
</feature>
<keyword evidence="6" id="KW-1185">Reference proteome</keyword>
<evidence type="ECO:0000256" key="2">
    <source>
        <dbReference type="ARBA" id="ARBA00022112"/>
    </source>
</evidence>
<dbReference type="GO" id="GO:0005737">
    <property type="term" value="C:cytoplasm"/>
    <property type="evidence" value="ECO:0007669"/>
    <property type="project" value="TreeGrafter"/>
</dbReference>
<feature type="binding site" evidence="4">
    <location>
        <position position="65"/>
    </location>
    <ligand>
        <name>a divalent metal cation</name>
        <dbReference type="ChEBI" id="CHEBI:60240"/>
        <label>1</label>
    </ligand>
</feature>
<dbReference type="Gene3D" id="3.40.1390.30">
    <property type="entry name" value="NIF3 (NGG1p interacting factor 3)-like"/>
    <property type="match status" value="2"/>
</dbReference>
<organism evidence="5 6">
    <name type="scientific">Clostridium uliginosum</name>
    <dbReference type="NCBI Taxonomy" id="119641"/>
    <lineage>
        <taxon>Bacteria</taxon>
        <taxon>Bacillati</taxon>
        <taxon>Bacillota</taxon>
        <taxon>Clostridia</taxon>
        <taxon>Eubacteriales</taxon>
        <taxon>Clostridiaceae</taxon>
        <taxon>Clostridium</taxon>
    </lineage>
</organism>
<dbReference type="SUPFAM" id="SSF102705">
    <property type="entry name" value="NIF3 (NGG1p interacting factor 3)-like"/>
    <property type="match status" value="1"/>
</dbReference>
<feature type="binding site" evidence="4">
    <location>
        <position position="230"/>
    </location>
    <ligand>
        <name>a divalent metal cation</name>
        <dbReference type="ChEBI" id="CHEBI:60240"/>
        <label>1</label>
    </ligand>
</feature>
<name>A0A1I1KRM0_9CLOT</name>
<dbReference type="AlphaFoldDB" id="A0A1I1KRM0"/>
<evidence type="ECO:0000313" key="6">
    <source>
        <dbReference type="Proteomes" id="UP000199263"/>
    </source>
</evidence>
<evidence type="ECO:0000256" key="1">
    <source>
        <dbReference type="ARBA" id="ARBA00006964"/>
    </source>
</evidence>
<feature type="binding site" evidence="4">
    <location>
        <position position="104"/>
    </location>
    <ligand>
        <name>a divalent metal cation</name>
        <dbReference type="ChEBI" id="CHEBI:60240"/>
        <label>1</label>
    </ligand>
</feature>
<dbReference type="FunFam" id="3.40.1390.30:FF:000001">
    <property type="entry name" value="GTP cyclohydrolase 1 type 2"/>
    <property type="match status" value="1"/>
</dbReference>
<dbReference type="RefSeq" id="WP_090089670.1">
    <property type="nucleotide sequence ID" value="NZ_FOMG01000006.1"/>
</dbReference>
<sequence length="263" mass="29444">MNTVKDISKAIEKRAPKFLKEDYDNVGLMVGDQNKEVKSILLALDCTNKVLKEGIDNKVDLIITHHPLIFKKPKNIIQGDLLGEKVINLIKNDISLYSCHTNLDSAKLGINETVVEILGFNSDQIIETSSIKGFEDSGIGRIVKLENKIQLTDIINTIKSKLNINHMRVVEGNNKVSTLAIINGSGQDLFNKAKECGADCIITGDTTYHFASDFKEMGISIIDAGHFSTEWIAYLKSLEFLKEEFKDIEFIISEKCEDPYSFI</sequence>
<keyword evidence="3 4" id="KW-0479">Metal-binding</keyword>